<gene>
    <name evidence="1" type="ordered locus">AALP_Aa6g139300</name>
</gene>
<dbReference type="Gramene" id="KFK31640">
    <property type="protein sequence ID" value="KFK31640"/>
    <property type="gene ID" value="AALP_AA6G139300"/>
</dbReference>
<organism evidence="1 2">
    <name type="scientific">Arabis alpina</name>
    <name type="common">Alpine rock-cress</name>
    <dbReference type="NCBI Taxonomy" id="50452"/>
    <lineage>
        <taxon>Eukaryota</taxon>
        <taxon>Viridiplantae</taxon>
        <taxon>Streptophyta</taxon>
        <taxon>Embryophyta</taxon>
        <taxon>Tracheophyta</taxon>
        <taxon>Spermatophyta</taxon>
        <taxon>Magnoliopsida</taxon>
        <taxon>eudicotyledons</taxon>
        <taxon>Gunneridae</taxon>
        <taxon>Pentapetalae</taxon>
        <taxon>rosids</taxon>
        <taxon>malvids</taxon>
        <taxon>Brassicales</taxon>
        <taxon>Brassicaceae</taxon>
        <taxon>Arabideae</taxon>
        <taxon>Arabis</taxon>
    </lineage>
</organism>
<sequence>MSDKAHGQSYQKLLQHLHCFSLCFSICTASASASASALLQPLLQLGFTCFSSSVSSVLGLKPVAITLSMTTNDGARLQRRDHCVAISQIRH</sequence>
<protein>
    <submittedName>
        <fullName evidence="1">Uncharacterized protein</fullName>
    </submittedName>
</protein>
<dbReference type="EMBL" id="CM002874">
    <property type="protein sequence ID" value="KFK31640.1"/>
    <property type="molecule type" value="Genomic_DNA"/>
</dbReference>
<proteinExistence type="predicted"/>
<dbReference type="AlphaFoldDB" id="A0A087GP38"/>
<reference evidence="2" key="1">
    <citation type="journal article" date="2015" name="Nat. Plants">
        <title>Genome expansion of Arabis alpina linked with retrotransposition and reduced symmetric DNA methylation.</title>
        <authorList>
            <person name="Willing E.M."/>
            <person name="Rawat V."/>
            <person name="Mandakova T."/>
            <person name="Maumus F."/>
            <person name="James G.V."/>
            <person name="Nordstroem K.J."/>
            <person name="Becker C."/>
            <person name="Warthmann N."/>
            <person name="Chica C."/>
            <person name="Szarzynska B."/>
            <person name="Zytnicki M."/>
            <person name="Albani M.C."/>
            <person name="Kiefer C."/>
            <person name="Bergonzi S."/>
            <person name="Castaings L."/>
            <person name="Mateos J.L."/>
            <person name="Berns M.C."/>
            <person name="Bujdoso N."/>
            <person name="Piofczyk T."/>
            <person name="de Lorenzo L."/>
            <person name="Barrero-Sicilia C."/>
            <person name="Mateos I."/>
            <person name="Piednoel M."/>
            <person name="Hagmann J."/>
            <person name="Chen-Min-Tao R."/>
            <person name="Iglesias-Fernandez R."/>
            <person name="Schuster S.C."/>
            <person name="Alonso-Blanco C."/>
            <person name="Roudier F."/>
            <person name="Carbonero P."/>
            <person name="Paz-Ares J."/>
            <person name="Davis S.J."/>
            <person name="Pecinka A."/>
            <person name="Quesneville H."/>
            <person name="Colot V."/>
            <person name="Lysak M.A."/>
            <person name="Weigel D."/>
            <person name="Coupland G."/>
            <person name="Schneeberger K."/>
        </authorList>
    </citation>
    <scope>NUCLEOTIDE SEQUENCE [LARGE SCALE GENOMIC DNA]</scope>
    <source>
        <strain evidence="2">cv. Pajares</strain>
    </source>
</reference>
<dbReference type="Proteomes" id="UP000029120">
    <property type="component" value="Chromosome 6"/>
</dbReference>
<keyword evidence="2" id="KW-1185">Reference proteome</keyword>
<accession>A0A087GP38</accession>
<evidence type="ECO:0000313" key="2">
    <source>
        <dbReference type="Proteomes" id="UP000029120"/>
    </source>
</evidence>
<evidence type="ECO:0000313" key="1">
    <source>
        <dbReference type="EMBL" id="KFK31640.1"/>
    </source>
</evidence>
<name>A0A087GP38_ARAAL</name>